<gene>
    <name evidence="1" type="ORF">ALC53_13485</name>
</gene>
<dbReference type="EMBL" id="KQ976736">
    <property type="protein sequence ID" value="KYM76000.1"/>
    <property type="molecule type" value="Genomic_DNA"/>
</dbReference>
<reference evidence="1 2" key="1">
    <citation type="submission" date="2015-09" db="EMBL/GenBank/DDBJ databases">
        <title>Atta colombica WGS genome.</title>
        <authorList>
            <person name="Nygaard S."/>
            <person name="Hu H."/>
            <person name="Boomsma J."/>
            <person name="Zhang G."/>
        </authorList>
    </citation>
    <scope>NUCLEOTIDE SEQUENCE [LARGE SCALE GENOMIC DNA]</scope>
    <source>
        <strain evidence="1">Treedump-2</strain>
        <tissue evidence="1">Whole body</tissue>
    </source>
</reference>
<evidence type="ECO:0000313" key="1">
    <source>
        <dbReference type="EMBL" id="KYM76000.1"/>
    </source>
</evidence>
<evidence type="ECO:0000313" key="2">
    <source>
        <dbReference type="Proteomes" id="UP000078540"/>
    </source>
</evidence>
<name>A0A195AVE7_9HYME</name>
<proteinExistence type="predicted"/>
<dbReference type="Proteomes" id="UP000078540">
    <property type="component" value="Unassembled WGS sequence"/>
</dbReference>
<accession>A0A195AVE7</accession>
<organism evidence="1 2">
    <name type="scientific">Atta colombica</name>
    <dbReference type="NCBI Taxonomy" id="520822"/>
    <lineage>
        <taxon>Eukaryota</taxon>
        <taxon>Metazoa</taxon>
        <taxon>Ecdysozoa</taxon>
        <taxon>Arthropoda</taxon>
        <taxon>Hexapoda</taxon>
        <taxon>Insecta</taxon>
        <taxon>Pterygota</taxon>
        <taxon>Neoptera</taxon>
        <taxon>Endopterygota</taxon>
        <taxon>Hymenoptera</taxon>
        <taxon>Apocrita</taxon>
        <taxon>Aculeata</taxon>
        <taxon>Formicoidea</taxon>
        <taxon>Formicidae</taxon>
        <taxon>Myrmicinae</taxon>
        <taxon>Atta</taxon>
    </lineage>
</organism>
<dbReference type="AlphaFoldDB" id="A0A195AVE7"/>
<keyword evidence="2" id="KW-1185">Reference proteome</keyword>
<protein>
    <submittedName>
        <fullName evidence="1">Uncharacterized protein</fullName>
    </submittedName>
</protein>
<sequence>MRSWQTTLALMEPQAGPHKQPVNIHVEATSVDDMQMSAILVYVRALAVKNSVAVQRAAPSIPLLSTNPRITLWQILSSNKRPLFAGGPHTWPELALLRNARNSTVCVSQRKLAAANYAPFTGSRRCNIKYESSQLYKAKRESRCRGTRVEGSKMEGRLATFVREREIRGEVQTHTAHANRTFSMDFWTARKRNAESSLIS</sequence>